<dbReference type="InterPro" id="IPR050680">
    <property type="entry name" value="YpeA/RimI_acetyltransf"/>
</dbReference>
<reference evidence="4 5" key="1">
    <citation type="submission" date="2014-03" db="EMBL/GenBank/DDBJ databases">
        <authorList>
            <person name="Urmite Genomes U."/>
        </authorList>
    </citation>
    <scope>NUCLEOTIDE SEQUENCE [LARGE SCALE GENOMIC DNA]</scope>
    <source>
        <strain evidence="4 5">Vm-5</strain>
    </source>
</reference>
<dbReference type="Pfam" id="PF00583">
    <property type="entry name" value="Acetyltransf_1"/>
    <property type="match status" value="1"/>
</dbReference>
<keyword evidence="1 4" id="KW-0808">Transferase</keyword>
<dbReference type="SUPFAM" id="SSF55729">
    <property type="entry name" value="Acyl-CoA N-acyltransferases (Nat)"/>
    <property type="match status" value="1"/>
</dbReference>
<dbReference type="PANTHER" id="PTHR43420:SF44">
    <property type="entry name" value="ACETYLTRANSFERASE YPEA"/>
    <property type="match status" value="1"/>
</dbReference>
<dbReference type="AlphaFoldDB" id="A0A024Q6D6"/>
<dbReference type="STRING" id="1462526.BN990_00355"/>
<dbReference type="OrthoDB" id="9799092at2"/>
<keyword evidence="2" id="KW-0012">Acyltransferase</keyword>
<evidence type="ECO:0000256" key="2">
    <source>
        <dbReference type="ARBA" id="ARBA00023315"/>
    </source>
</evidence>
<evidence type="ECO:0000313" key="4">
    <source>
        <dbReference type="EMBL" id="CDQ38088.1"/>
    </source>
</evidence>
<gene>
    <name evidence="4" type="ORF">BN990_00355</name>
</gene>
<dbReference type="PANTHER" id="PTHR43420">
    <property type="entry name" value="ACETYLTRANSFERASE"/>
    <property type="match status" value="1"/>
</dbReference>
<organism evidence="4 5">
    <name type="scientific">Virgibacillus massiliensis</name>
    <dbReference type="NCBI Taxonomy" id="1462526"/>
    <lineage>
        <taxon>Bacteria</taxon>
        <taxon>Bacillati</taxon>
        <taxon>Bacillota</taxon>
        <taxon>Bacilli</taxon>
        <taxon>Bacillales</taxon>
        <taxon>Bacillaceae</taxon>
        <taxon>Virgibacillus</taxon>
    </lineage>
</organism>
<reference evidence="5" key="2">
    <citation type="submission" date="2014-05" db="EMBL/GenBank/DDBJ databases">
        <title>Draft genome sequence of Virgibacillus massiliensis Vm-5.</title>
        <authorList>
            <person name="Khelaifia S."/>
            <person name="Croce O."/>
            <person name="Lagier J.C."/>
            <person name="Raoult D."/>
        </authorList>
    </citation>
    <scope>NUCLEOTIDE SEQUENCE [LARGE SCALE GENOMIC DNA]</scope>
    <source>
        <strain evidence="5">Vm-5</strain>
    </source>
</reference>
<dbReference type="EMBL" id="CCDP010000001">
    <property type="protein sequence ID" value="CDQ38088.1"/>
    <property type="molecule type" value="Genomic_DNA"/>
</dbReference>
<accession>A0A024Q6D6</accession>
<evidence type="ECO:0000313" key="5">
    <source>
        <dbReference type="Proteomes" id="UP000028875"/>
    </source>
</evidence>
<dbReference type="CDD" id="cd04301">
    <property type="entry name" value="NAT_SF"/>
    <property type="match status" value="1"/>
</dbReference>
<keyword evidence="5" id="KW-1185">Reference proteome</keyword>
<comment type="caution">
    <text evidence="4">The sequence shown here is derived from an EMBL/GenBank/DDBJ whole genome shotgun (WGS) entry which is preliminary data.</text>
</comment>
<dbReference type="InterPro" id="IPR000182">
    <property type="entry name" value="GNAT_dom"/>
</dbReference>
<sequence length="197" mass="22176">MVMEIKKASELEKNVSHDISSIFVDGFGEHLTFFSKKRETLTAALAHMFVTEVFYVAIIDGEIAGITACTDGHILSVHPNKQELRKHLGFVKGTFAYYVFNREFKKPPIETGSGKVSIEFVATSPAFQGKGVGTAILEHLLSSPTFTEYILEVADTNTKAMNLYRKLGFKEFTRKKQAFRKLSGVNYRVYMKCKTND</sequence>
<evidence type="ECO:0000259" key="3">
    <source>
        <dbReference type="PROSITE" id="PS51186"/>
    </source>
</evidence>
<dbReference type="Gene3D" id="3.40.630.30">
    <property type="match status" value="1"/>
</dbReference>
<protein>
    <submittedName>
        <fullName evidence="4">Ribosomal-protein-alanine N-acetyltransferase</fullName>
    </submittedName>
</protein>
<dbReference type="InterPro" id="IPR016181">
    <property type="entry name" value="Acyl_CoA_acyltransferase"/>
</dbReference>
<dbReference type="GO" id="GO:0016747">
    <property type="term" value="F:acyltransferase activity, transferring groups other than amino-acyl groups"/>
    <property type="evidence" value="ECO:0007669"/>
    <property type="project" value="InterPro"/>
</dbReference>
<feature type="domain" description="N-acetyltransferase" evidence="3">
    <location>
        <begin position="3"/>
        <end position="196"/>
    </location>
</feature>
<dbReference type="eggNOG" id="COG0456">
    <property type="taxonomic scope" value="Bacteria"/>
</dbReference>
<dbReference type="RefSeq" id="WP_021290038.1">
    <property type="nucleotide sequence ID" value="NZ_BNER01000001.1"/>
</dbReference>
<proteinExistence type="predicted"/>
<name>A0A024Q6D6_9BACI</name>
<evidence type="ECO:0000256" key="1">
    <source>
        <dbReference type="ARBA" id="ARBA00022679"/>
    </source>
</evidence>
<dbReference type="Proteomes" id="UP000028875">
    <property type="component" value="Unassembled WGS sequence"/>
</dbReference>
<dbReference type="PROSITE" id="PS51186">
    <property type="entry name" value="GNAT"/>
    <property type="match status" value="1"/>
</dbReference>